<dbReference type="Proteomes" id="UP000694722">
    <property type="component" value="Unplaced"/>
</dbReference>
<keyword evidence="2" id="KW-0560">Oxidoreductase</keyword>
<evidence type="ECO:0000313" key="11">
    <source>
        <dbReference type="Ensembl" id="ENSSSCP00040045200.1"/>
    </source>
</evidence>
<evidence type="ECO:0000256" key="4">
    <source>
        <dbReference type="ARBA" id="ARBA00025939"/>
    </source>
</evidence>
<evidence type="ECO:0000256" key="2">
    <source>
        <dbReference type="ARBA" id="ARBA00023002"/>
    </source>
</evidence>
<reference evidence="11" key="1">
    <citation type="submission" date="2025-05" db="UniProtKB">
        <authorList>
            <consortium name="Ensembl"/>
        </authorList>
    </citation>
    <scope>IDENTIFICATION</scope>
</reference>
<dbReference type="InterPro" id="IPR045017">
    <property type="entry name" value="DECR2-like"/>
</dbReference>
<gene>
    <name evidence="11" type="primary">DECR2</name>
</gene>
<comment type="catalytic activity">
    <reaction evidence="10">
        <text>(2E,4Z,7Z,10Z,13Z,16Z,19Z)-docosaheptaenoyl-CoA + NADPH + H(+) = (3E,7Z,10Z,13Z,16Z,19Z)-docosahexaenoyl-CoA + NADP(+)</text>
        <dbReference type="Rhea" id="RHEA:44920"/>
        <dbReference type="ChEBI" id="CHEBI:15378"/>
        <dbReference type="ChEBI" id="CHEBI:57783"/>
        <dbReference type="ChEBI" id="CHEBI:58349"/>
        <dbReference type="ChEBI" id="CHEBI:77559"/>
        <dbReference type="ChEBI" id="CHEBI:84791"/>
    </reaction>
</comment>
<evidence type="ECO:0000256" key="5">
    <source>
        <dbReference type="ARBA" id="ARBA00026117"/>
    </source>
</evidence>
<dbReference type="SUPFAM" id="SSF51735">
    <property type="entry name" value="NAD(P)-binding Rossmann-fold domains"/>
    <property type="match status" value="1"/>
</dbReference>
<evidence type="ECO:0000313" key="12">
    <source>
        <dbReference type="Proteomes" id="UP000694722"/>
    </source>
</evidence>
<dbReference type="PANTHER" id="PTHR43296:SF2">
    <property type="entry name" value="PEROXISOMAL 2,4-DIENOYL-COA REDUCTASE [(3E)-ENOYL-COA-PRODUCING]"/>
    <property type="match status" value="1"/>
</dbReference>
<dbReference type="Ensembl" id="ENSSSCT00060009850.1">
    <property type="protein sequence ID" value="ENSSSCP00060003599.1"/>
    <property type="gene ID" value="ENSSSCG00060007721.1"/>
</dbReference>
<dbReference type="PANTHER" id="PTHR43296">
    <property type="entry name" value="PEROXISOMAL 2,4-DIENOYL-COA REDUCTASE"/>
    <property type="match status" value="1"/>
</dbReference>
<dbReference type="Ensembl" id="ENSSSCT00050054019.1">
    <property type="protein sequence ID" value="ENSSSCP00050022754.1"/>
    <property type="gene ID" value="ENSSSCG00050039987.1"/>
</dbReference>
<dbReference type="Gene3D" id="3.40.50.720">
    <property type="entry name" value="NAD(P)-binding Rossmann-like Domain"/>
    <property type="match status" value="1"/>
</dbReference>
<sequence length="176" mass="18902">MSARLRGQSVPSRSSQSALFAVQATAIAMTHLPPDVAEDDCLPEYRHLFCPDLLQDKVAFITGGGSGIGFRIAELFMRHGCHTVIASRSLPRVSTVRDPPPVSGVALGAGNLGLEGPGCRGCLCRYLLLFQTASVDVASGDTRSMLGHQGTPLLSFFFSFFLAFEGRTRGIWRFPG</sequence>
<dbReference type="Ensembl" id="ENSSSCT00040100552.1">
    <property type="protein sequence ID" value="ENSSSCP00040045200.1"/>
    <property type="gene ID" value="ENSSSCG00040072890.1"/>
</dbReference>
<comment type="catalytic activity">
    <reaction evidence="8">
        <text>a (2E,4E)-dienoyl-CoA + NADPH + H(+) = a 4,5-saturated-(3E)-enoyl-CoA + NADP(+)</text>
        <dbReference type="Rhea" id="RHEA:45912"/>
        <dbReference type="ChEBI" id="CHEBI:15378"/>
        <dbReference type="ChEBI" id="CHEBI:57783"/>
        <dbReference type="ChEBI" id="CHEBI:58349"/>
        <dbReference type="ChEBI" id="CHEBI:85101"/>
        <dbReference type="ChEBI" id="CHEBI:85493"/>
        <dbReference type="EC" id="1.3.1.124"/>
    </reaction>
</comment>
<dbReference type="Pfam" id="PF00106">
    <property type="entry name" value="adh_short"/>
    <property type="match status" value="1"/>
</dbReference>
<proteinExistence type="inferred from homology"/>
<evidence type="ECO:0000256" key="9">
    <source>
        <dbReference type="ARBA" id="ARBA00048340"/>
    </source>
</evidence>
<evidence type="ECO:0000256" key="10">
    <source>
        <dbReference type="ARBA" id="ARBA00048631"/>
    </source>
</evidence>
<evidence type="ECO:0000256" key="8">
    <source>
        <dbReference type="ARBA" id="ARBA00048009"/>
    </source>
</evidence>
<accession>A0A8D1G7Z3</accession>
<dbReference type="Proteomes" id="UP000694570">
    <property type="component" value="Unplaced"/>
</dbReference>
<name>A0A8D1G7Z3_PIG</name>
<evidence type="ECO:0000256" key="1">
    <source>
        <dbReference type="ARBA" id="ARBA00022857"/>
    </source>
</evidence>
<dbReference type="Proteomes" id="UP000694723">
    <property type="component" value="Unplaced"/>
</dbReference>
<comment type="similarity">
    <text evidence="3">Belongs to the short-chain dehydrogenases/reductases (SDR) family. 2,4-dienoyl-CoA reductase subfamily.</text>
</comment>
<dbReference type="InterPro" id="IPR002347">
    <property type="entry name" value="SDR_fam"/>
</dbReference>
<protein>
    <recommendedName>
        <fullName evidence="6">Peroxisomal 2,4-dienoyl-CoA reductase [(3E)-enoyl-CoA-producing]</fullName>
        <ecNumber evidence="5">1.3.1.124</ecNumber>
    </recommendedName>
    <alternativeName>
        <fullName evidence="7">2,4-dienoyl-CoA reductase 2</fullName>
    </alternativeName>
</protein>
<dbReference type="Ensembl" id="ENSSSCT00030085075.1">
    <property type="protein sequence ID" value="ENSSSCP00030039191.1"/>
    <property type="gene ID" value="ENSSSCG00030060868.1"/>
</dbReference>
<dbReference type="Proteomes" id="UP000694571">
    <property type="component" value="Unplaced"/>
</dbReference>
<organism evidence="11 12">
    <name type="scientific">Sus scrofa</name>
    <name type="common">Pig</name>
    <dbReference type="NCBI Taxonomy" id="9823"/>
    <lineage>
        <taxon>Eukaryota</taxon>
        <taxon>Metazoa</taxon>
        <taxon>Chordata</taxon>
        <taxon>Craniata</taxon>
        <taxon>Vertebrata</taxon>
        <taxon>Euteleostomi</taxon>
        <taxon>Mammalia</taxon>
        <taxon>Eutheria</taxon>
        <taxon>Laurasiatheria</taxon>
        <taxon>Artiodactyla</taxon>
        <taxon>Suina</taxon>
        <taxon>Suidae</taxon>
        <taxon>Sus</taxon>
    </lineage>
</organism>
<dbReference type="InterPro" id="IPR036291">
    <property type="entry name" value="NAD(P)-bd_dom_sf"/>
</dbReference>
<evidence type="ECO:0000256" key="3">
    <source>
        <dbReference type="ARBA" id="ARBA00025787"/>
    </source>
</evidence>
<evidence type="ECO:0000256" key="7">
    <source>
        <dbReference type="ARBA" id="ARBA00030890"/>
    </source>
</evidence>
<dbReference type="EC" id="1.3.1.124" evidence="5"/>
<dbReference type="GO" id="GO:0008670">
    <property type="term" value="F:2,4-dienoyl-CoA reductase (NADPH) activity"/>
    <property type="evidence" value="ECO:0007669"/>
    <property type="project" value="InterPro"/>
</dbReference>
<dbReference type="GO" id="GO:0009062">
    <property type="term" value="P:fatty acid catabolic process"/>
    <property type="evidence" value="ECO:0007669"/>
    <property type="project" value="InterPro"/>
</dbReference>
<evidence type="ECO:0000256" key="6">
    <source>
        <dbReference type="ARBA" id="ARBA00026221"/>
    </source>
</evidence>
<comment type="catalytic activity">
    <reaction evidence="9">
        <text>a (2E,4Z)-dienoyl-CoA + NADPH + H(+) = a 4,5-saturated-(3E)-enoyl-CoA + NADP(+)</text>
        <dbReference type="Rhea" id="RHEA:61892"/>
        <dbReference type="ChEBI" id="CHEBI:15378"/>
        <dbReference type="ChEBI" id="CHEBI:57783"/>
        <dbReference type="ChEBI" id="CHEBI:58349"/>
        <dbReference type="ChEBI" id="CHEBI:85099"/>
        <dbReference type="ChEBI" id="CHEBI:85493"/>
        <dbReference type="EC" id="1.3.1.124"/>
    </reaction>
</comment>
<comment type="subunit">
    <text evidence="4">Monomer, dimer and oligomer.</text>
</comment>
<dbReference type="AlphaFoldDB" id="A0A8D1G7Z3"/>
<keyword evidence="1" id="KW-0521">NADP</keyword>